<dbReference type="EC" id="3.2.1.23" evidence="5 9"/>
<dbReference type="InterPro" id="IPR014718">
    <property type="entry name" value="GH-type_carb-bd"/>
</dbReference>
<dbReference type="InterPro" id="IPR006103">
    <property type="entry name" value="Glyco_hydro_2_cat"/>
</dbReference>
<comment type="cofactor">
    <cofactor evidence="2">
        <name>Ca(2+)</name>
        <dbReference type="ChEBI" id="CHEBI:29108"/>
    </cofactor>
</comment>
<comment type="similarity">
    <text evidence="3 9">Belongs to the glycosyl hydrolase 2 family.</text>
</comment>
<evidence type="ECO:0000256" key="9">
    <source>
        <dbReference type="RuleBase" id="RU361154"/>
    </source>
</evidence>
<evidence type="ECO:0000259" key="10">
    <source>
        <dbReference type="Pfam" id="PF00703"/>
    </source>
</evidence>
<dbReference type="InterPro" id="IPR023230">
    <property type="entry name" value="Glyco_hydro_2_CS"/>
</dbReference>
<dbReference type="SUPFAM" id="SSF49785">
    <property type="entry name" value="Galactose-binding domain-like"/>
    <property type="match status" value="1"/>
</dbReference>
<dbReference type="SUPFAM" id="SSF49303">
    <property type="entry name" value="beta-Galactosidase/glucuronidase domain"/>
    <property type="match status" value="1"/>
</dbReference>
<sequence length="960" mass="108721">MMNKIYKVGLLITYNLLLITSLHSQQKQIQYLSGTDAKNTVQWDFFCTAGRNSGEWKKIQVPSCWEQQGFGNYNYGRDYKTHGKNFRFYDEKGMYKYQFKIPAAWKGKQINIVFDGSMTDTEVKINGKSAGDIHRGAFYRFKYDVTSLLNFDKANTLEVTVSKMSSDASVNNAERLADYWVFGGIFRPVFLEATPKQYIDYVGIDAKHDGKFAMQVWTKGLAQNAFVITTITDANKKVISTTKTAVAKTDENIIVSTQVNNIKSWTSETPNLYTATVVLQDAAGKKLYELNEKFGFRTIEVKHGQGIYINGTQVKMKGVNRHCFWPETARSLSKENELTDALLLKEMNMNAVRCSHYPPDKYFLQLCDSLGIYVLNELAGWQKFYSAKAGEPLVKELVLRDLNHPSIIFWDNGNEGGTNKELDDDFLKWDFQKRPVIHPHHRPGNHFSGIDGNHYEDYYSTQKILNDSLIYMPTEMLHAQDDGGGGAAMEDFWNLHWKSQKSGGVFIWVMADEAVMRTDLNNALDANGLNANDGILGPHREKEGSFYALREIFSPIQLSLSDQLPSTFNGEIELENRFHFLNTNQCTFYWALVDYSKPFDRFDGYVVKQKGQAPAPTVSPLQKGKLKINLPADYKSYDALVIVAKDNYGRDLYKWISKVKDNASLLQNFVTGKKDSTSIKETDSLYTITGGEVSVVLDKLTGNLVTSKNTANDYVLSFNNGPVLVKGNAAVVSSKAYKEENNQVVEFTYSGNMRYVKWKINASGWTTMEYEYSVEGDQPFTGVSFNYPENYVLSSRWLGKGPARQWKNRIAGTPVNVWQNIYNNTHTGYSPIVYPEFKGYYGEVSWMELSTVQGKLYIASPDTGLFIRLFDFYALSDAVKPHPEVPVGNISFLDCIPPIGTKLAVGLTTNTRVYGPMSELNHVKGSKKRTLYFYFGMPKTTDSKENYSRPAIDNVFAPIP</sequence>
<comment type="catalytic activity">
    <reaction evidence="1 9">
        <text>Hydrolysis of terminal non-reducing beta-D-galactose residues in beta-D-galactosides.</text>
        <dbReference type="EC" id="3.2.1.23"/>
    </reaction>
</comment>
<evidence type="ECO:0000256" key="4">
    <source>
        <dbReference type="ARBA" id="ARBA00011245"/>
    </source>
</evidence>
<dbReference type="InterPro" id="IPR006104">
    <property type="entry name" value="Glyco_hydro_2_N"/>
</dbReference>
<evidence type="ECO:0000259" key="11">
    <source>
        <dbReference type="Pfam" id="PF02836"/>
    </source>
</evidence>
<feature type="domain" description="Glycosyl hydrolases family 2 sugar binding" evidence="12">
    <location>
        <begin position="55"/>
        <end position="195"/>
    </location>
</feature>
<evidence type="ECO:0000256" key="7">
    <source>
        <dbReference type="ARBA" id="ARBA00022837"/>
    </source>
</evidence>
<dbReference type="RefSeq" id="WP_182800947.1">
    <property type="nucleotide sequence ID" value="NZ_CP060007.1"/>
</dbReference>
<organism evidence="13 14">
    <name type="scientific">Lacibacter sediminis</name>
    <dbReference type="NCBI Taxonomy" id="2760713"/>
    <lineage>
        <taxon>Bacteria</taxon>
        <taxon>Pseudomonadati</taxon>
        <taxon>Bacteroidota</taxon>
        <taxon>Chitinophagia</taxon>
        <taxon>Chitinophagales</taxon>
        <taxon>Chitinophagaceae</taxon>
        <taxon>Lacibacter</taxon>
    </lineage>
</organism>
<comment type="subunit">
    <text evidence="4">Monomer.</text>
</comment>
<dbReference type="GO" id="GO:0005990">
    <property type="term" value="P:lactose catabolic process"/>
    <property type="evidence" value="ECO:0007669"/>
    <property type="project" value="TreeGrafter"/>
</dbReference>
<dbReference type="InterPro" id="IPR013783">
    <property type="entry name" value="Ig-like_fold"/>
</dbReference>
<feature type="domain" description="Glycoside hydrolase family 2 catalytic" evidence="11">
    <location>
        <begin position="300"/>
        <end position="515"/>
    </location>
</feature>
<dbReference type="Pfam" id="PF02837">
    <property type="entry name" value="Glyco_hydro_2_N"/>
    <property type="match status" value="1"/>
</dbReference>
<evidence type="ECO:0000256" key="8">
    <source>
        <dbReference type="ARBA" id="ARBA00023295"/>
    </source>
</evidence>
<dbReference type="InterPro" id="IPR050347">
    <property type="entry name" value="Bact_Beta-galactosidase"/>
</dbReference>
<dbReference type="InterPro" id="IPR006101">
    <property type="entry name" value="Glyco_hydro_2"/>
</dbReference>
<evidence type="ECO:0000256" key="5">
    <source>
        <dbReference type="ARBA" id="ARBA00012756"/>
    </source>
</evidence>
<dbReference type="PROSITE" id="PS00719">
    <property type="entry name" value="GLYCOSYL_HYDROL_F2_1"/>
    <property type="match status" value="1"/>
</dbReference>
<protein>
    <recommendedName>
        <fullName evidence="5 9">Beta-galactosidase</fullName>
        <ecNumber evidence="5 9">3.2.1.23</ecNumber>
    </recommendedName>
    <alternativeName>
        <fullName evidence="9">Lactase</fullName>
    </alternativeName>
</protein>
<evidence type="ECO:0000259" key="12">
    <source>
        <dbReference type="Pfam" id="PF02837"/>
    </source>
</evidence>
<proteinExistence type="inferred from homology"/>
<dbReference type="InterPro" id="IPR036156">
    <property type="entry name" value="Beta-gal/glucu_dom_sf"/>
</dbReference>
<dbReference type="AlphaFoldDB" id="A0A7G5XB28"/>
<dbReference type="InterPro" id="IPR011013">
    <property type="entry name" value="Gal_mutarotase_sf_dom"/>
</dbReference>
<dbReference type="InterPro" id="IPR008979">
    <property type="entry name" value="Galactose-bd-like_sf"/>
</dbReference>
<dbReference type="Gene3D" id="3.20.20.80">
    <property type="entry name" value="Glycosidases"/>
    <property type="match status" value="1"/>
</dbReference>
<evidence type="ECO:0000313" key="14">
    <source>
        <dbReference type="Proteomes" id="UP000515344"/>
    </source>
</evidence>
<evidence type="ECO:0000256" key="2">
    <source>
        <dbReference type="ARBA" id="ARBA00001913"/>
    </source>
</evidence>
<accession>A0A7G5XB28</accession>
<feature type="domain" description="Glycoside hydrolase family 2 immunoglobulin-like beta-sandwich" evidence="10">
    <location>
        <begin position="205"/>
        <end position="297"/>
    </location>
</feature>
<dbReference type="EMBL" id="CP060007">
    <property type="protein sequence ID" value="QNA42681.1"/>
    <property type="molecule type" value="Genomic_DNA"/>
</dbReference>
<dbReference type="InterPro" id="IPR017853">
    <property type="entry name" value="GH"/>
</dbReference>
<dbReference type="Gene3D" id="2.60.120.260">
    <property type="entry name" value="Galactose-binding domain-like"/>
    <property type="match status" value="1"/>
</dbReference>
<evidence type="ECO:0000256" key="3">
    <source>
        <dbReference type="ARBA" id="ARBA00007401"/>
    </source>
</evidence>
<keyword evidence="7" id="KW-0106">Calcium</keyword>
<dbReference type="InterPro" id="IPR006102">
    <property type="entry name" value="Ig-like_GH2"/>
</dbReference>
<evidence type="ECO:0000256" key="6">
    <source>
        <dbReference type="ARBA" id="ARBA00022801"/>
    </source>
</evidence>
<reference evidence="14" key="1">
    <citation type="submission" date="2020-08" db="EMBL/GenBank/DDBJ databases">
        <title>Lacibacter sp. S13-6-6 genome sequencing.</title>
        <authorList>
            <person name="Jin L."/>
        </authorList>
    </citation>
    <scope>NUCLEOTIDE SEQUENCE [LARGE SCALE GENOMIC DNA]</scope>
    <source>
        <strain evidence="14">S13-6-6</strain>
    </source>
</reference>
<evidence type="ECO:0000313" key="13">
    <source>
        <dbReference type="EMBL" id="QNA42681.1"/>
    </source>
</evidence>
<keyword evidence="14" id="KW-1185">Reference proteome</keyword>
<dbReference type="Pfam" id="PF00703">
    <property type="entry name" value="Glyco_hydro_2"/>
    <property type="match status" value="1"/>
</dbReference>
<gene>
    <name evidence="13" type="ORF">H4075_11235</name>
</gene>
<dbReference type="Gene3D" id="2.70.98.10">
    <property type="match status" value="1"/>
</dbReference>
<dbReference type="PANTHER" id="PTHR46323:SF2">
    <property type="entry name" value="BETA-GALACTOSIDASE"/>
    <property type="match status" value="1"/>
</dbReference>
<keyword evidence="8 9" id="KW-0326">Glycosidase</keyword>
<evidence type="ECO:0000256" key="1">
    <source>
        <dbReference type="ARBA" id="ARBA00001412"/>
    </source>
</evidence>
<dbReference type="GO" id="GO:0004565">
    <property type="term" value="F:beta-galactosidase activity"/>
    <property type="evidence" value="ECO:0007669"/>
    <property type="project" value="UniProtKB-EC"/>
</dbReference>
<dbReference type="SUPFAM" id="SSF74650">
    <property type="entry name" value="Galactose mutarotase-like"/>
    <property type="match status" value="1"/>
</dbReference>
<dbReference type="GO" id="GO:0009341">
    <property type="term" value="C:beta-galactosidase complex"/>
    <property type="evidence" value="ECO:0007669"/>
    <property type="project" value="TreeGrafter"/>
</dbReference>
<keyword evidence="6 9" id="KW-0378">Hydrolase</keyword>
<dbReference type="Proteomes" id="UP000515344">
    <property type="component" value="Chromosome"/>
</dbReference>
<dbReference type="SUPFAM" id="SSF51445">
    <property type="entry name" value="(Trans)glycosidases"/>
    <property type="match status" value="1"/>
</dbReference>
<name>A0A7G5XB28_9BACT</name>
<dbReference type="Gene3D" id="2.60.40.10">
    <property type="entry name" value="Immunoglobulins"/>
    <property type="match status" value="1"/>
</dbReference>
<dbReference type="PRINTS" id="PR00132">
    <property type="entry name" value="GLHYDRLASE2"/>
</dbReference>
<dbReference type="Pfam" id="PF02836">
    <property type="entry name" value="Glyco_hydro_2_C"/>
    <property type="match status" value="1"/>
</dbReference>
<dbReference type="PANTHER" id="PTHR46323">
    <property type="entry name" value="BETA-GALACTOSIDASE"/>
    <property type="match status" value="1"/>
</dbReference>
<dbReference type="KEGG" id="lacs:H4075_11235"/>
<dbReference type="GO" id="GO:0030246">
    <property type="term" value="F:carbohydrate binding"/>
    <property type="evidence" value="ECO:0007669"/>
    <property type="project" value="InterPro"/>
</dbReference>